<accession>A0A7E4W3R5</accession>
<evidence type="ECO:0000259" key="4">
    <source>
        <dbReference type="PROSITE" id="PS50118"/>
    </source>
</evidence>
<reference evidence="5" key="1">
    <citation type="journal article" date="2013" name="Genetics">
        <title>The draft genome and transcriptome of Panagrellus redivivus are shaped by the harsh demands of a free-living lifestyle.</title>
        <authorList>
            <person name="Srinivasan J."/>
            <person name="Dillman A.R."/>
            <person name="Macchietto M.G."/>
            <person name="Heikkinen L."/>
            <person name="Lakso M."/>
            <person name="Fracchia K.M."/>
            <person name="Antoshechkin I."/>
            <person name="Mortazavi A."/>
            <person name="Wong G."/>
            <person name="Sternberg P.W."/>
        </authorList>
    </citation>
    <scope>NUCLEOTIDE SEQUENCE [LARGE SCALE GENOMIC DNA]</scope>
    <source>
        <strain evidence="5">MT8872</strain>
    </source>
</reference>
<name>A0A7E4W3R5_PANRE</name>
<sequence length="1037" mass="120853">MSEFLPSTRFCAECFFPAKQLKPFRLYEDAAIKRLLESAWTKLGGKNKHYFVKEAEELAKAGKLTRSAAVPNTVEVGENDAFKIYRTEMRLILLQDTVFVRDHFHELEAVIKEGYNELNVTQRLYLNERAILAKLDGYTEKISKQQQPASVYGKTFRHDNIFLTNLIDQHAFDKYANHAQSKDPSLDANTLWTKWMHELTHHEREFYYQKKLQKYVSYDAEAAFIKEKSKEKPRTALYSMECVKLRNTWNDLSDLAQLIYISKSYEKLLKDEQNPLIRFKKNLAAKFYRTTTVDDITSSLKPIEPYYEFQHSCDGSINMDRFALLVYIEKMRPELLKKPGMVQKRYWEISYILRDQWNALSKEQQQPYYDSVYRYLEIREHLREWKVEKGHVAGWSFDTYNMDAKTTKREFQIALQNRKVLLKKYPDLLEYFAWVTYADPAKNSHVCVTSKSSSDTKKVDTGAQDVENDTKKSDDFTNTDYYYMMIKDSTDTAAFWQYRRAVETMTTEYVKPCVWWNQFVNLTDEERNVYYDAAFEKQVLRKARSLFAEDNCPIIPQSEDDDEYAKKMPHLREIWEGLSDPAKQYYKDLAEPEVLKRQKEIKENGYVKSKYESRYDADKKPSEFDDIGHLSFKKGYGTLGRTDYTTAFNIYLEKQHQQLWKEPGMVDKRYFQVALILEQRFKDLSDEERQPYLDMADRVKEIENYFLKLSVDWRFIYTKKDNYSYKYENASEEEEASCKEEAKQNFVYHNSETVKSPTSQPTKINKAGDPTLEIIDDNDVQEDTETTSAIDAESIVNDNTSEESESVDTCELVKGENVAVENNTVTEKNVEKGNTSSLESRPQDDSATTPDATMNPKILAVVKAAAEYKRQVLGTQSKLDNCAMQLAALKEELSILRKLVKDITLKSTSAELQKPLLNDTTVEESESAATCEFVDDEKNAEDELSKPTDTEAVEPAVFENAPESSANSVQAKKTPTAFMFYKKAMRRLNADQNFGKKDNDSQRQALISDWKKLSDEDKAVYFEKERLARLQLEKEQS</sequence>
<dbReference type="AlphaFoldDB" id="A0A7E4W3R5"/>
<dbReference type="WBParaSite" id="Pan_g6044.t1">
    <property type="protein sequence ID" value="Pan_g6044.t1"/>
    <property type="gene ID" value="Pan_g6044"/>
</dbReference>
<dbReference type="GO" id="GO:0005634">
    <property type="term" value="C:nucleus"/>
    <property type="evidence" value="ECO:0007669"/>
    <property type="project" value="UniProtKB-UniRule"/>
</dbReference>
<evidence type="ECO:0000256" key="1">
    <source>
        <dbReference type="PROSITE-ProRule" id="PRU00267"/>
    </source>
</evidence>
<dbReference type="CDD" id="cd00084">
    <property type="entry name" value="HMG-box_SF"/>
    <property type="match status" value="1"/>
</dbReference>
<feature type="compositionally biased region" description="Polar residues" evidence="3">
    <location>
        <begin position="962"/>
        <end position="971"/>
    </location>
</feature>
<dbReference type="SUPFAM" id="SSF47095">
    <property type="entry name" value="HMG-box"/>
    <property type="match status" value="3"/>
</dbReference>
<feature type="domain" description="HMG box" evidence="4">
    <location>
        <begin position="971"/>
        <end position="1037"/>
    </location>
</feature>
<evidence type="ECO:0000256" key="3">
    <source>
        <dbReference type="SAM" id="MobiDB-lite"/>
    </source>
</evidence>
<keyword evidence="1" id="KW-0238">DNA-binding</keyword>
<dbReference type="PROSITE" id="PS50118">
    <property type="entry name" value="HMG_BOX_2"/>
    <property type="match status" value="1"/>
</dbReference>
<dbReference type="GO" id="GO:0003677">
    <property type="term" value="F:DNA binding"/>
    <property type="evidence" value="ECO:0007669"/>
    <property type="project" value="UniProtKB-UniRule"/>
</dbReference>
<reference evidence="6" key="2">
    <citation type="submission" date="2020-10" db="UniProtKB">
        <authorList>
            <consortium name="WormBaseParasite"/>
        </authorList>
    </citation>
    <scope>IDENTIFICATION</scope>
</reference>
<dbReference type="Gene3D" id="1.10.30.10">
    <property type="entry name" value="High mobility group box domain"/>
    <property type="match status" value="2"/>
</dbReference>
<keyword evidence="1" id="KW-0539">Nucleus</keyword>
<proteinExistence type="predicted"/>
<keyword evidence="2" id="KW-0175">Coiled coil</keyword>
<dbReference type="Proteomes" id="UP000492821">
    <property type="component" value="Unassembled WGS sequence"/>
</dbReference>
<feature type="DNA-binding region" description="HMG box" evidence="1">
    <location>
        <begin position="971"/>
        <end position="1037"/>
    </location>
</feature>
<evidence type="ECO:0000256" key="2">
    <source>
        <dbReference type="SAM" id="Coils"/>
    </source>
</evidence>
<feature type="region of interest" description="Disordered" evidence="3">
    <location>
        <begin position="823"/>
        <end position="852"/>
    </location>
</feature>
<feature type="coiled-coil region" evidence="2">
    <location>
        <begin position="879"/>
        <end position="906"/>
    </location>
</feature>
<protein>
    <submittedName>
        <fullName evidence="6">HMG box domain-containing protein</fullName>
    </submittedName>
</protein>
<dbReference type="InterPro" id="IPR036910">
    <property type="entry name" value="HMG_box_dom_sf"/>
</dbReference>
<evidence type="ECO:0000313" key="6">
    <source>
        <dbReference type="WBParaSite" id="Pan_g6044.t1"/>
    </source>
</evidence>
<dbReference type="InterPro" id="IPR009071">
    <property type="entry name" value="HMG_box_dom"/>
</dbReference>
<keyword evidence="5" id="KW-1185">Reference proteome</keyword>
<feature type="region of interest" description="Disordered" evidence="3">
    <location>
        <begin position="934"/>
        <end position="971"/>
    </location>
</feature>
<organism evidence="5 6">
    <name type="scientific">Panagrellus redivivus</name>
    <name type="common">Microworm</name>
    <dbReference type="NCBI Taxonomy" id="6233"/>
    <lineage>
        <taxon>Eukaryota</taxon>
        <taxon>Metazoa</taxon>
        <taxon>Ecdysozoa</taxon>
        <taxon>Nematoda</taxon>
        <taxon>Chromadorea</taxon>
        <taxon>Rhabditida</taxon>
        <taxon>Tylenchina</taxon>
        <taxon>Panagrolaimomorpha</taxon>
        <taxon>Panagrolaimoidea</taxon>
        <taxon>Panagrolaimidae</taxon>
        <taxon>Panagrellus</taxon>
    </lineage>
</organism>
<evidence type="ECO:0000313" key="5">
    <source>
        <dbReference type="Proteomes" id="UP000492821"/>
    </source>
</evidence>